<dbReference type="RefSeq" id="XP_004832981.1">
    <property type="nucleotide sequence ID" value="XM_004832924.1"/>
</dbReference>
<protein>
    <submittedName>
        <fullName evidence="3">Signal peptide containing protein</fullName>
    </submittedName>
</protein>
<dbReference type="VEuPathDB" id="PiroplasmaDB:BEWA_035650"/>
<evidence type="ECO:0000313" key="3">
    <source>
        <dbReference type="EMBL" id="EKX73529.1"/>
    </source>
</evidence>
<accession>L1LE20</accession>
<dbReference type="EMBL" id="ACOU01000002">
    <property type="protein sequence ID" value="EKX73529.1"/>
    <property type="molecule type" value="Genomic_DNA"/>
</dbReference>
<dbReference type="Pfam" id="PF04385">
    <property type="entry name" value="FAINT"/>
    <property type="match status" value="1"/>
</dbReference>
<name>L1LE20_THEEQ</name>
<evidence type="ECO:0000256" key="2">
    <source>
        <dbReference type="SAM" id="SignalP"/>
    </source>
</evidence>
<gene>
    <name evidence="3" type="ORF">BEWA_035650</name>
</gene>
<feature type="signal peptide" evidence="2">
    <location>
        <begin position="1"/>
        <end position="24"/>
    </location>
</feature>
<sequence length="334" mass="38951">MAIRPVLAFSTLLSLFFLLPSVHSKDVILDISAEPQESITRIYHAARGISYYIYTPNLGYSVVEVRDGQETLWKVARDDHTLMDVVVHIINEKPVLIRIFSTGRPSFNFKYFKARLEGPELLACRRRSEGDCLPYRGTGRRLSADETGECSKHTTGLITRIAHRARRGSITKEKQSDHHERMSPHEEEPESHREKWTSITEEEYYHEYNELEVPKTLDLKEPLDEEVFRKCTWKPFGVNSSIYTPRGKFAIGKITESERVVWESKGHGEKCTSLAVYGEENNPRFFVLFLQRGSTISKLYLEKKAEYIEINEDIFYKKIAKLEWRMVKEPKQQW</sequence>
<feature type="region of interest" description="Disordered" evidence="1">
    <location>
        <begin position="168"/>
        <end position="196"/>
    </location>
</feature>
<reference evidence="3 4" key="1">
    <citation type="journal article" date="2012" name="BMC Genomics">
        <title>Comparative genomic analysis and phylogenetic position of Theileria equi.</title>
        <authorList>
            <person name="Kappmeyer L.S."/>
            <person name="Thiagarajan M."/>
            <person name="Herndon D.R."/>
            <person name="Ramsay J.D."/>
            <person name="Caler E."/>
            <person name="Djikeng A."/>
            <person name="Gillespie J.J."/>
            <person name="Lau A.O."/>
            <person name="Roalson E.H."/>
            <person name="Silva J.C."/>
            <person name="Silva M.G."/>
            <person name="Suarez C.E."/>
            <person name="Ueti M.W."/>
            <person name="Nene V.M."/>
            <person name="Mealey R.H."/>
            <person name="Knowles D.P."/>
            <person name="Brayton K.A."/>
        </authorList>
    </citation>
    <scope>NUCLEOTIDE SEQUENCE [LARGE SCALE GENOMIC DNA]</scope>
    <source>
        <strain evidence="3 4">WA</strain>
    </source>
</reference>
<keyword evidence="4" id="KW-1185">Reference proteome</keyword>
<feature type="chain" id="PRO_5003953152" evidence="2">
    <location>
        <begin position="25"/>
        <end position="334"/>
    </location>
</feature>
<proteinExistence type="predicted"/>
<dbReference type="GeneID" id="15807933"/>
<feature type="compositionally biased region" description="Basic and acidic residues" evidence="1">
    <location>
        <begin position="170"/>
        <end position="196"/>
    </location>
</feature>
<comment type="caution">
    <text evidence="3">The sequence shown here is derived from an EMBL/GenBank/DDBJ whole genome shotgun (WGS) entry which is preliminary data.</text>
</comment>
<organism evidence="3 4">
    <name type="scientific">Theileria equi strain WA</name>
    <dbReference type="NCBI Taxonomy" id="1537102"/>
    <lineage>
        <taxon>Eukaryota</taxon>
        <taxon>Sar</taxon>
        <taxon>Alveolata</taxon>
        <taxon>Apicomplexa</taxon>
        <taxon>Aconoidasida</taxon>
        <taxon>Piroplasmida</taxon>
        <taxon>Theileriidae</taxon>
        <taxon>Theileria</taxon>
    </lineage>
</organism>
<dbReference type="KEGG" id="beq:BEWA_035650"/>
<dbReference type="InterPro" id="IPR007480">
    <property type="entry name" value="DUF529"/>
</dbReference>
<dbReference type="AlphaFoldDB" id="L1LE20"/>
<evidence type="ECO:0000313" key="4">
    <source>
        <dbReference type="Proteomes" id="UP000031512"/>
    </source>
</evidence>
<dbReference type="Proteomes" id="UP000031512">
    <property type="component" value="Unassembled WGS sequence"/>
</dbReference>
<evidence type="ECO:0000256" key="1">
    <source>
        <dbReference type="SAM" id="MobiDB-lite"/>
    </source>
</evidence>
<keyword evidence="2" id="KW-0732">Signal</keyword>